<evidence type="ECO:0000256" key="2">
    <source>
        <dbReference type="ARBA" id="ARBA00022692"/>
    </source>
</evidence>
<evidence type="ECO:0000313" key="7">
    <source>
        <dbReference type="EMBL" id="KIM34467.1"/>
    </source>
</evidence>
<protein>
    <recommendedName>
        <fullName evidence="9">Ion transport domain-containing protein</fullName>
    </recommendedName>
</protein>
<name>A0A0C2Y035_SERVB</name>
<evidence type="ECO:0000256" key="3">
    <source>
        <dbReference type="ARBA" id="ARBA00022989"/>
    </source>
</evidence>
<feature type="transmembrane region" description="Helical" evidence="6">
    <location>
        <begin position="61"/>
        <end position="84"/>
    </location>
</feature>
<dbReference type="OrthoDB" id="429183at2759"/>
<dbReference type="PANTHER" id="PTHR38483:SF1">
    <property type="entry name" value="ION TRANSPORT DOMAIN-CONTAINING PROTEIN"/>
    <property type="match status" value="1"/>
</dbReference>
<reference evidence="8" key="2">
    <citation type="submission" date="2015-01" db="EMBL/GenBank/DDBJ databases">
        <title>Evolutionary Origins and Diversification of the Mycorrhizal Mutualists.</title>
        <authorList>
            <consortium name="DOE Joint Genome Institute"/>
            <consortium name="Mycorrhizal Genomics Consortium"/>
            <person name="Kohler A."/>
            <person name="Kuo A."/>
            <person name="Nagy L.G."/>
            <person name="Floudas D."/>
            <person name="Copeland A."/>
            <person name="Barry K.W."/>
            <person name="Cichocki N."/>
            <person name="Veneault-Fourrey C."/>
            <person name="LaButti K."/>
            <person name="Lindquist E.A."/>
            <person name="Lipzen A."/>
            <person name="Lundell T."/>
            <person name="Morin E."/>
            <person name="Murat C."/>
            <person name="Riley R."/>
            <person name="Ohm R."/>
            <person name="Sun H."/>
            <person name="Tunlid A."/>
            <person name="Henrissat B."/>
            <person name="Grigoriev I.V."/>
            <person name="Hibbett D.S."/>
            <person name="Martin F."/>
        </authorList>
    </citation>
    <scope>NUCLEOTIDE SEQUENCE [LARGE SCALE GENOMIC DNA]</scope>
    <source>
        <strain evidence="8">MAFF 305830</strain>
    </source>
</reference>
<dbReference type="GO" id="GO:0016020">
    <property type="term" value="C:membrane"/>
    <property type="evidence" value="ECO:0007669"/>
    <property type="project" value="UniProtKB-SubCell"/>
</dbReference>
<feature type="transmembrane region" description="Helical" evidence="6">
    <location>
        <begin position="34"/>
        <end position="55"/>
    </location>
</feature>
<feature type="transmembrane region" description="Helical" evidence="6">
    <location>
        <begin position="96"/>
        <end position="116"/>
    </location>
</feature>
<keyword evidence="2 6" id="KW-0812">Transmembrane</keyword>
<dbReference type="AlphaFoldDB" id="A0A0C2Y035"/>
<comment type="subcellular location">
    <subcellularLocation>
        <location evidence="1">Membrane</location>
        <topology evidence="1">Multi-pass membrane protein</topology>
    </subcellularLocation>
</comment>
<sequence>MISPKRATSGRSIYTLTPREAAKGIASRILYSQYYILLYLVLAALSTITVVLSVAEGCPGLAFYVLEIIVNSAMIAEVSIRYIAFGKQFWKSPFNVVDLGLTCLCVITILIIFFSGCGSFSKEEELLDTFLLVARNVLQFGRLATVMRRSGRSIFARPKPIDLNAPRANRLDIDLSDEEADIGFAPSSVEFDADWESVPRVREPPLPRGAPKPPPPVNNDIWRE</sequence>
<dbReference type="EMBL" id="KN824277">
    <property type="protein sequence ID" value="KIM34467.1"/>
    <property type="molecule type" value="Genomic_DNA"/>
</dbReference>
<dbReference type="Proteomes" id="UP000054097">
    <property type="component" value="Unassembled WGS sequence"/>
</dbReference>
<dbReference type="HOGENOM" id="CLU_086440_1_0_1"/>
<dbReference type="PANTHER" id="PTHR38483">
    <property type="entry name" value="CHROMOSOME 1, WHOLE GENOME SHOTGUN SEQUENCE"/>
    <property type="match status" value="1"/>
</dbReference>
<dbReference type="STRING" id="933852.A0A0C2Y035"/>
<organism evidence="7 8">
    <name type="scientific">Serendipita vermifera MAFF 305830</name>
    <dbReference type="NCBI Taxonomy" id="933852"/>
    <lineage>
        <taxon>Eukaryota</taxon>
        <taxon>Fungi</taxon>
        <taxon>Dikarya</taxon>
        <taxon>Basidiomycota</taxon>
        <taxon>Agaricomycotina</taxon>
        <taxon>Agaricomycetes</taxon>
        <taxon>Sebacinales</taxon>
        <taxon>Serendipitaceae</taxon>
        <taxon>Serendipita</taxon>
    </lineage>
</organism>
<keyword evidence="4 6" id="KW-0472">Membrane</keyword>
<feature type="region of interest" description="Disordered" evidence="5">
    <location>
        <begin position="200"/>
        <end position="224"/>
    </location>
</feature>
<reference evidence="7 8" key="1">
    <citation type="submission" date="2014-04" db="EMBL/GenBank/DDBJ databases">
        <authorList>
            <consortium name="DOE Joint Genome Institute"/>
            <person name="Kuo A."/>
            <person name="Zuccaro A."/>
            <person name="Kohler A."/>
            <person name="Nagy L.G."/>
            <person name="Floudas D."/>
            <person name="Copeland A."/>
            <person name="Barry K.W."/>
            <person name="Cichocki N."/>
            <person name="Veneault-Fourrey C."/>
            <person name="LaButti K."/>
            <person name="Lindquist E.A."/>
            <person name="Lipzen A."/>
            <person name="Lundell T."/>
            <person name="Morin E."/>
            <person name="Murat C."/>
            <person name="Sun H."/>
            <person name="Tunlid A."/>
            <person name="Henrissat B."/>
            <person name="Grigoriev I.V."/>
            <person name="Hibbett D.S."/>
            <person name="Martin F."/>
            <person name="Nordberg H.P."/>
            <person name="Cantor M.N."/>
            <person name="Hua S.X."/>
        </authorList>
    </citation>
    <scope>NUCLEOTIDE SEQUENCE [LARGE SCALE GENOMIC DNA]</scope>
    <source>
        <strain evidence="7 8">MAFF 305830</strain>
    </source>
</reference>
<keyword evidence="3 6" id="KW-1133">Transmembrane helix</keyword>
<evidence type="ECO:0000313" key="8">
    <source>
        <dbReference type="Proteomes" id="UP000054097"/>
    </source>
</evidence>
<dbReference type="InterPro" id="IPR027359">
    <property type="entry name" value="Volt_channel_dom_sf"/>
</dbReference>
<feature type="compositionally biased region" description="Pro residues" evidence="5">
    <location>
        <begin position="206"/>
        <end position="217"/>
    </location>
</feature>
<evidence type="ECO:0000256" key="1">
    <source>
        <dbReference type="ARBA" id="ARBA00004141"/>
    </source>
</evidence>
<evidence type="ECO:0008006" key="9">
    <source>
        <dbReference type="Google" id="ProtNLM"/>
    </source>
</evidence>
<keyword evidence="8" id="KW-1185">Reference proteome</keyword>
<dbReference type="Gene3D" id="1.20.120.350">
    <property type="entry name" value="Voltage-gated potassium channels. Chain C"/>
    <property type="match status" value="1"/>
</dbReference>
<gene>
    <name evidence="7" type="ORF">M408DRAFT_59724</name>
</gene>
<proteinExistence type="predicted"/>
<accession>A0A0C2Y035</accession>
<evidence type="ECO:0000256" key="6">
    <source>
        <dbReference type="SAM" id="Phobius"/>
    </source>
</evidence>
<evidence type="ECO:0000256" key="4">
    <source>
        <dbReference type="ARBA" id="ARBA00023136"/>
    </source>
</evidence>
<evidence type="ECO:0000256" key="5">
    <source>
        <dbReference type="SAM" id="MobiDB-lite"/>
    </source>
</evidence>